<organism evidence="2 3">
    <name type="scientific">Stieleria neptunia</name>
    <dbReference type="NCBI Taxonomy" id="2527979"/>
    <lineage>
        <taxon>Bacteria</taxon>
        <taxon>Pseudomonadati</taxon>
        <taxon>Planctomycetota</taxon>
        <taxon>Planctomycetia</taxon>
        <taxon>Pirellulales</taxon>
        <taxon>Pirellulaceae</taxon>
        <taxon>Stieleria</taxon>
    </lineage>
</organism>
<reference evidence="2 3" key="1">
    <citation type="submission" date="2019-03" db="EMBL/GenBank/DDBJ databases">
        <title>Deep-cultivation of Planctomycetes and their phenomic and genomic characterization uncovers novel biology.</title>
        <authorList>
            <person name="Wiegand S."/>
            <person name="Jogler M."/>
            <person name="Boedeker C."/>
            <person name="Pinto D."/>
            <person name="Vollmers J."/>
            <person name="Rivas-Marin E."/>
            <person name="Kohn T."/>
            <person name="Peeters S.H."/>
            <person name="Heuer A."/>
            <person name="Rast P."/>
            <person name="Oberbeckmann S."/>
            <person name="Bunk B."/>
            <person name="Jeske O."/>
            <person name="Meyerdierks A."/>
            <person name="Storesund J.E."/>
            <person name="Kallscheuer N."/>
            <person name="Luecker S."/>
            <person name="Lage O.M."/>
            <person name="Pohl T."/>
            <person name="Merkel B.J."/>
            <person name="Hornburger P."/>
            <person name="Mueller R.-W."/>
            <person name="Bruemmer F."/>
            <person name="Labrenz M."/>
            <person name="Spormann A.M."/>
            <person name="Op den Camp H."/>
            <person name="Overmann J."/>
            <person name="Amann R."/>
            <person name="Jetten M.S.M."/>
            <person name="Mascher T."/>
            <person name="Medema M.H."/>
            <person name="Devos D.P."/>
            <person name="Kaster A.-K."/>
            <person name="Ovreas L."/>
            <person name="Rohde M."/>
            <person name="Galperin M.Y."/>
            <person name="Jogler C."/>
        </authorList>
    </citation>
    <scope>NUCLEOTIDE SEQUENCE [LARGE SCALE GENOMIC DNA]</scope>
    <source>
        <strain evidence="2 3">Enr13</strain>
    </source>
</reference>
<feature type="domain" description="NAD-dependent epimerase/dehydratase" evidence="1">
    <location>
        <begin position="20"/>
        <end position="257"/>
    </location>
</feature>
<dbReference type="InterPro" id="IPR001509">
    <property type="entry name" value="Epimerase_deHydtase"/>
</dbReference>
<dbReference type="PROSITE" id="PS00061">
    <property type="entry name" value="ADH_SHORT"/>
    <property type="match status" value="1"/>
</dbReference>
<protein>
    <submittedName>
        <fullName evidence="2">UDP-glucose 4-epimerase</fullName>
        <ecNumber evidence="2">5.1.3.2</ecNumber>
    </submittedName>
</protein>
<sequence length="328" mass="35226">MIAPITLPDAALPLAGRTCLVTGGAGFIGSHLVDALLSHKATVRVLDNFSTGYESNLSHLADHPGVEVIRGDAADPAVTEKAVAGCDAVFHHAAMASVPRSMREPALCHAWCATSTINLLAAAEAAGVRRMVLASTSAAYGDSPYVSKREEDPPAPLSPYAAAKLAAEAYMQSFSRTSKLETVILRYFNVFGPRQDPQSEYSAVIPRFVSMILSGKRPVIYGDGSQSRDFVFVRDVAKANLLAATIPAINGGIFNIGQGQRTTLLELLTTLREILGQDIEPIHDPPRLGDVKDSLADITQARTRLQFEPDVEMKSGLEQSVDYYRSIC</sequence>
<evidence type="ECO:0000313" key="2">
    <source>
        <dbReference type="EMBL" id="QDV43305.1"/>
    </source>
</evidence>
<keyword evidence="3" id="KW-1185">Reference proteome</keyword>
<dbReference type="InterPro" id="IPR036291">
    <property type="entry name" value="NAD(P)-bd_dom_sf"/>
</dbReference>
<name>A0A518HR28_9BACT</name>
<dbReference type="Gene3D" id="3.40.50.720">
    <property type="entry name" value="NAD(P)-binding Rossmann-like Domain"/>
    <property type="match status" value="1"/>
</dbReference>
<dbReference type="InterPro" id="IPR020904">
    <property type="entry name" value="Sc_DH/Rdtase_CS"/>
</dbReference>
<dbReference type="EC" id="5.1.3.2" evidence="2"/>
<dbReference type="PANTHER" id="PTHR43245:SF13">
    <property type="entry name" value="UDP-D-APIOSE_UDP-D-XYLOSE SYNTHASE 2"/>
    <property type="match status" value="1"/>
</dbReference>
<accession>A0A518HR28</accession>
<dbReference type="GO" id="GO:0003978">
    <property type="term" value="F:UDP-glucose 4-epimerase activity"/>
    <property type="evidence" value="ECO:0007669"/>
    <property type="project" value="UniProtKB-EC"/>
</dbReference>
<proteinExistence type="predicted"/>
<dbReference type="AlphaFoldDB" id="A0A518HR28"/>
<dbReference type="Pfam" id="PF01370">
    <property type="entry name" value="Epimerase"/>
    <property type="match status" value="1"/>
</dbReference>
<evidence type="ECO:0000259" key="1">
    <source>
        <dbReference type="Pfam" id="PF01370"/>
    </source>
</evidence>
<dbReference type="OrthoDB" id="258549at2"/>
<dbReference type="SUPFAM" id="SSF51735">
    <property type="entry name" value="NAD(P)-binding Rossmann-fold domains"/>
    <property type="match status" value="1"/>
</dbReference>
<gene>
    <name evidence="2" type="ORF">Enr13x_31600</name>
</gene>
<dbReference type="PRINTS" id="PR01713">
    <property type="entry name" value="NUCEPIMERASE"/>
</dbReference>
<dbReference type="Gene3D" id="3.90.25.10">
    <property type="entry name" value="UDP-galactose 4-epimerase, domain 1"/>
    <property type="match status" value="1"/>
</dbReference>
<evidence type="ECO:0000313" key="3">
    <source>
        <dbReference type="Proteomes" id="UP000319004"/>
    </source>
</evidence>
<keyword evidence="2" id="KW-0413">Isomerase</keyword>
<dbReference type="KEGG" id="snep:Enr13x_31600"/>
<dbReference type="PANTHER" id="PTHR43245">
    <property type="entry name" value="BIFUNCTIONAL POLYMYXIN RESISTANCE PROTEIN ARNA"/>
    <property type="match status" value="1"/>
</dbReference>
<dbReference type="Proteomes" id="UP000319004">
    <property type="component" value="Chromosome"/>
</dbReference>
<dbReference type="InterPro" id="IPR050177">
    <property type="entry name" value="Lipid_A_modif_metabolic_enz"/>
</dbReference>
<dbReference type="RefSeq" id="WP_145387356.1">
    <property type="nucleotide sequence ID" value="NZ_CP037423.1"/>
</dbReference>
<dbReference type="EMBL" id="CP037423">
    <property type="protein sequence ID" value="QDV43305.1"/>
    <property type="molecule type" value="Genomic_DNA"/>
</dbReference>